<dbReference type="PANTHER" id="PTHR35176:SF6">
    <property type="entry name" value="HEME OXYGENASE HI_0854-RELATED"/>
    <property type="match status" value="1"/>
</dbReference>
<evidence type="ECO:0000256" key="2">
    <source>
        <dbReference type="SAM" id="MobiDB-lite"/>
    </source>
</evidence>
<proteinExistence type="predicted"/>
<dbReference type="EMBL" id="WUYX01000071">
    <property type="protein sequence ID" value="MXV64447.1"/>
    <property type="molecule type" value="Genomic_DNA"/>
</dbReference>
<dbReference type="InterPro" id="IPR052019">
    <property type="entry name" value="F420H2_bilvrd_red/Heme_oxyg"/>
</dbReference>
<organism evidence="4 5">
    <name type="scientific">Natronorubrum halalkaliphilum</name>
    <dbReference type="NCBI Taxonomy" id="2691917"/>
    <lineage>
        <taxon>Archaea</taxon>
        <taxon>Methanobacteriati</taxon>
        <taxon>Methanobacteriota</taxon>
        <taxon>Stenosarchaea group</taxon>
        <taxon>Halobacteria</taxon>
        <taxon>Halobacteriales</taxon>
        <taxon>Natrialbaceae</taxon>
        <taxon>Natronorubrum</taxon>
    </lineage>
</organism>
<dbReference type="SUPFAM" id="SSF50475">
    <property type="entry name" value="FMN-binding split barrel"/>
    <property type="match status" value="1"/>
</dbReference>
<sequence>MGDGEEAICHADSHGHRTPATAWQPTLSLPVGDTDTIVSTVPPEAKRLLESEPLMAHLGTCVDGRPHVAPVWYRYDESDEVVEIVTTGRKLANVRENPQVALSIQQDEAGEAQWMVSLLGTATVVDDDDRTERARERINAKYDAEPEAYAENTLVRIAVGSASYRTY</sequence>
<evidence type="ECO:0000256" key="1">
    <source>
        <dbReference type="ARBA" id="ARBA00023002"/>
    </source>
</evidence>
<dbReference type="InterPro" id="IPR011576">
    <property type="entry name" value="Pyridox_Oxase_N"/>
</dbReference>
<dbReference type="GO" id="GO:0016627">
    <property type="term" value="F:oxidoreductase activity, acting on the CH-CH group of donors"/>
    <property type="evidence" value="ECO:0007669"/>
    <property type="project" value="TreeGrafter"/>
</dbReference>
<dbReference type="InterPro" id="IPR012349">
    <property type="entry name" value="Split_barrel_FMN-bd"/>
</dbReference>
<dbReference type="Gene3D" id="2.30.110.10">
    <property type="entry name" value="Electron Transport, Fmn-binding Protein, Chain A"/>
    <property type="match status" value="1"/>
</dbReference>
<feature type="region of interest" description="Disordered" evidence="2">
    <location>
        <begin position="1"/>
        <end position="22"/>
    </location>
</feature>
<protein>
    <submittedName>
        <fullName evidence="4">Pyridoxamine 5'-phosphate oxidase family protein</fullName>
    </submittedName>
</protein>
<name>A0A6B0VTM8_9EURY</name>
<dbReference type="Proteomes" id="UP000434101">
    <property type="component" value="Unassembled WGS sequence"/>
</dbReference>
<feature type="domain" description="Pyridoxamine 5'-phosphate oxidase N-terminal" evidence="3">
    <location>
        <begin position="42"/>
        <end position="159"/>
    </location>
</feature>
<gene>
    <name evidence="4" type="ORF">GS429_20720</name>
</gene>
<evidence type="ECO:0000313" key="4">
    <source>
        <dbReference type="EMBL" id="MXV64447.1"/>
    </source>
</evidence>
<keyword evidence="5" id="KW-1185">Reference proteome</keyword>
<evidence type="ECO:0000259" key="3">
    <source>
        <dbReference type="Pfam" id="PF01243"/>
    </source>
</evidence>
<dbReference type="OrthoDB" id="4669at2157"/>
<reference evidence="4 5" key="1">
    <citation type="submission" date="2020-01" db="EMBL/GenBank/DDBJ databases">
        <title>Natronorubrum sp. JWXQ-INN 674 isolated from Inner Mongolia Autonomous Region of China.</title>
        <authorList>
            <person name="Xue Q."/>
        </authorList>
    </citation>
    <scope>NUCLEOTIDE SEQUENCE [LARGE SCALE GENOMIC DNA]</scope>
    <source>
        <strain evidence="4 5">JWXQ-INN-674</strain>
    </source>
</reference>
<dbReference type="GO" id="GO:0070967">
    <property type="term" value="F:coenzyme F420 binding"/>
    <property type="evidence" value="ECO:0007669"/>
    <property type="project" value="TreeGrafter"/>
</dbReference>
<comment type="caution">
    <text evidence="4">The sequence shown here is derived from an EMBL/GenBank/DDBJ whole genome shotgun (WGS) entry which is preliminary data.</text>
</comment>
<dbReference type="GO" id="GO:0005829">
    <property type="term" value="C:cytosol"/>
    <property type="evidence" value="ECO:0007669"/>
    <property type="project" value="TreeGrafter"/>
</dbReference>
<dbReference type="PANTHER" id="PTHR35176">
    <property type="entry name" value="HEME OXYGENASE HI_0854-RELATED"/>
    <property type="match status" value="1"/>
</dbReference>
<dbReference type="AlphaFoldDB" id="A0A6B0VTM8"/>
<keyword evidence="1" id="KW-0560">Oxidoreductase</keyword>
<evidence type="ECO:0000313" key="5">
    <source>
        <dbReference type="Proteomes" id="UP000434101"/>
    </source>
</evidence>
<dbReference type="Pfam" id="PF01243">
    <property type="entry name" value="PNPOx_N"/>
    <property type="match status" value="1"/>
</dbReference>
<accession>A0A6B0VTM8</accession>